<dbReference type="AlphaFoldDB" id="A0A8H7EKM3"/>
<protein>
    <submittedName>
        <fullName evidence="2">Uncharacterized protein</fullName>
    </submittedName>
</protein>
<dbReference type="EMBL" id="JABAYA010000532">
    <property type="protein sequence ID" value="KAF7720576.1"/>
    <property type="molecule type" value="Genomic_DNA"/>
</dbReference>
<feature type="compositionally biased region" description="Basic and acidic residues" evidence="1">
    <location>
        <begin position="1"/>
        <end position="18"/>
    </location>
</feature>
<proteinExistence type="predicted"/>
<gene>
    <name evidence="2" type="ORF">EC973_007385</name>
</gene>
<name>A0A8H7EKM3_9FUNG</name>
<evidence type="ECO:0000313" key="2">
    <source>
        <dbReference type="EMBL" id="KAF7720576.1"/>
    </source>
</evidence>
<feature type="region of interest" description="Disordered" evidence="1">
    <location>
        <begin position="1"/>
        <end position="22"/>
    </location>
</feature>
<feature type="compositionally biased region" description="Acidic residues" evidence="1">
    <location>
        <begin position="59"/>
        <end position="78"/>
    </location>
</feature>
<feature type="region of interest" description="Disordered" evidence="1">
    <location>
        <begin position="43"/>
        <end position="78"/>
    </location>
</feature>
<reference evidence="2" key="1">
    <citation type="submission" date="2020-01" db="EMBL/GenBank/DDBJ databases">
        <title>Genome Sequencing of Three Apophysomyces-Like Fungal Strains Confirms a Novel Fungal Genus in the Mucoromycota with divergent Burkholderia-like Endosymbiotic Bacteria.</title>
        <authorList>
            <person name="Stajich J.E."/>
            <person name="Macias A.M."/>
            <person name="Carter-House D."/>
            <person name="Lovett B."/>
            <person name="Kasson L.R."/>
            <person name="Berry K."/>
            <person name="Grigoriev I."/>
            <person name="Chang Y."/>
            <person name="Spatafora J."/>
            <person name="Kasson M.T."/>
        </authorList>
    </citation>
    <scope>NUCLEOTIDE SEQUENCE</scope>
    <source>
        <strain evidence="2">NRRL A-21654</strain>
    </source>
</reference>
<comment type="caution">
    <text evidence="2">The sequence shown here is derived from an EMBL/GenBank/DDBJ whole genome shotgun (WGS) entry which is preliminary data.</text>
</comment>
<keyword evidence="3" id="KW-1185">Reference proteome</keyword>
<sequence>MGRPEYRAAKGKGREEKSANANANAKQFRKNFIACAARVYCKKGSSSSQKYDCNNLTLSDDESMETDDLMDAVDPDDL</sequence>
<evidence type="ECO:0000256" key="1">
    <source>
        <dbReference type="SAM" id="MobiDB-lite"/>
    </source>
</evidence>
<feature type="compositionally biased region" description="Polar residues" evidence="1">
    <location>
        <begin position="44"/>
        <end position="58"/>
    </location>
</feature>
<dbReference type="Proteomes" id="UP000605846">
    <property type="component" value="Unassembled WGS sequence"/>
</dbReference>
<accession>A0A8H7EKM3</accession>
<evidence type="ECO:0000313" key="3">
    <source>
        <dbReference type="Proteomes" id="UP000605846"/>
    </source>
</evidence>
<organism evidence="2 3">
    <name type="scientific">Apophysomyces ossiformis</name>
    <dbReference type="NCBI Taxonomy" id="679940"/>
    <lineage>
        <taxon>Eukaryota</taxon>
        <taxon>Fungi</taxon>
        <taxon>Fungi incertae sedis</taxon>
        <taxon>Mucoromycota</taxon>
        <taxon>Mucoromycotina</taxon>
        <taxon>Mucoromycetes</taxon>
        <taxon>Mucorales</taxon>
        <taxon>Mucorineae</taxon>
        <taxon>Mucoraceae</taxon>
        <taxon>Apophysomyces</taxon>
    </lineage>
</organism>
<feature type="non-terminal residue" evidence="2">
    <location>
        <position position="78"/>
    </location>
</feature>